<dbReference type="Pfam" id="PF20250">
    <property type="entry name" value="FapA_N"/>
    <property type="match status" value="1"/>
</dbReference>
<evidence type="ECO:0000256" key="1">
    <source>
        <dbReference type="PROSITE-ProRule" id="PRU00169"/>
    </source>
</evidence>
<dbReference type="PANTHER" id="PTHR38032">
    <property type="entry name" value="POLYMERASE-RELATED"/>
    <property type="match status" value="1"/>
</dbReference>
<feature type="coiled-coil region" evidence="2">
    <location>
        <begin position="653"/>
        <end position="752"/>
    </location>
</feature>
<dbReference type="SUPFAM" id="SSF52172">
    <property type="entry name" value="CheY-like"/>
    <property type="match status" value="1"/>
</dbReference>
<dbReference type="PANTHER" id="PTHR38032:SF1">
    <property type="entry name" value="RNA-BINDING PROTEIN KHPB N-TERMINAL DOMAIN-CONTAINING PROTEIN"/>
    <property type="match status" value="1"/>
</dbReference>
<evidence type="ECO:0000259" key="3">
    <source>
        <dbReference type="PROSITE" id="PS50110"/>
    </source>
</evidence>
<dbReference type="InterPro" id="IPR011006">
    <property type="entry name" value="CheY-like_superfamily"/>
</dbReference>
<dbReference type="RefSeq" id="WP_014958483.1">
    <property type="nucleotide sequence ID" value="NC_018645.1"/>
</dbReference>
<dbReference type="Proteomes" id="UP000007347">
    <property type="component" value="Chromosome"/>
</dbReference>
<dbReference type="Gene3D" id="3.40.50.2300">
    <property type="match status" value="1"/>
</dbReference>
<evidence type="ECO:0000313" key="5">
    <source>
        <dbReference type="Proteomes" id="UP000007347"/>
    </source>
</evidence>
<dbReference type="OrthoDB" id="5501565at2"/>
<reference evidence="4 5" key="1">
    <citation type="journal article" date="2013" name="Environ. Microbiol.">
        <title>Complete genome, catabolic sub-proteomes and key-metabolites of Desulfobacula toluolica Tol2, a marine, aromatic compound-degrading, sulfate-reducing bacterium.</title>
        <authorList>
            <person name="Wohlbrand L."/>
            <person name="Jacob J.H."/>
            <person name="Kube M."/>
            <person name="Mussmann M."/>
            <person name="Jarling R."/>
            <person name="Beck A."/>
            <person name="Amann R."/>
            <person name="Wilkes H."/>
            <person name="Reinhardt R."/>
            <person name="Rabus R."/>
        </authorList>
    </citation>
    <scope>NUCLEOTIDE SEQUENCE [LARGE SCALE GENOMIC DNA]</scope>
    <source>
        <strain evidence="5">DSM 7467 / Tol2</strain>
    </source>
</reference>
<gene>
    <name evidence="4" type="ordered locus">TOL2_C31320</name>
</gene>
<protein>
    <submittedName>
        <fullName evidence="4">Predicted response regulator modulated with DUF342</fullName>
    </submittedName>
</protein>
<organism evidence="4 5">
    <name type="scientific">Desulfobacula toluolica (strain DSM 7467 / Tol2)</name>
    <dbReference type="NCBI Taxonomy" id="651182"/>
    <lineage>
        <taxon>Bacteria</taxon>
        <taxon>Pseudomonadati</taxon>
        <taxon>Thermodesulfobacteriota</taxon>
        <taxon>Desulfobacteria</taxon>
        <taxon>Desulfobacterales</taxon>
        <taxon>Desulfobacteraceae</taxon>
        <taxon>Desulfobacula</taxon>
    </lineage>
</organism>
<dbReference type="InterPro" id="IPR046865">
    <property type="entry name" value="FapA_b_solenoid"/>
</dbReference>
<dbReference type="AlphaFoldDB" id="K0NKC1"/>
<dbReference type="KEGG" id="dto:TOL2_C31320"/>
<dbReference type="EMBL" id="FO203503">
    <property type="protein sequence ID" value="CCK81290.1"/>
    <property type="molecule type" value="Genomic_DNA"/>
</dbReference>
<dbReference type="HOGENOM" id="CLU_347723_0_0_7"/>
<evidence type="ECO:0000313" key="4">
    <source>
        <dbReference type="EMBL" id="CCK81290.1"/>
    </source>
</evidence>
<dbReference type="InterPro" id="IPR005646">
    <property type="entry name" value="FapA"/>
</dbReference>
<dbReference type="Pfam" id="PF03961">
    <property type="entry name" value="FapA"/>
    <property type="match status" value="1"/>
</dbReference>
<name>K0NKC1_DESTT</name>
<sequence>MERKRPKAIILENNDTVRKHAKSILNKEGWTVICEQIPEDAMNTLCQASKTIPFALVISNFKLPEMGNNDILQKVKLISPLTQRMLLVSADKLETLIHAVNKANIHACITSPFKDEDLIDQTRNCFRQFKHALKRQQLKRVVLHQNKQLLEITQKLKKKETAYTHLINEKKNQILRLKSKKREIEAAHDLNINISLSRLMDDKGIMPSQDAFKKEFIALYETIQNFFDQLSNKYHSDPINLNLEEILYPEKYDAQQAPQTNQPEYPELIEKILKSAFIHRANTKKQDHDLIFEPNNTMINTKEFIMDKYFEISISEDQTKAYVQKIKRADHNKPLPNFFNLLDLLKQNRICHGILDDESIKAWIAKPSAEKFLIAKGTNPIYGRDAKITFYFKTDFTDPGKIEKNGSINFRERGEISHVKKGNLLVQKVPAQDCKPGISIFGVPITVDEPMESIFIPGSGTKISEDGLRLYAAIDGQPHIDALCTVSVNPELVIPGDVDFKTGNINFEGDIIVKGTIKEGFTVKGINLTAREIEGATIDLSGNLKVSAGIKGSSISTHGNIYAKFINHSNIMGFGDLIISKEIIDSDILLSGACLNQTGHIISSQITARLGIEAGNIGTHASISSKLKIGTNDHIEAIEKQISKALKISVDASNVLRDEIKKLEHQDQELYRQISENAHIQDRAQIEIKELKKNLADIETSTKIEKLIEAVKNSEQELNTAFKIQDKIADKIEQIKTQLTEMEEKNKQLVIKKTALKEFSKKDITRALVTIAKTITQNSAIMGPNSSIIIKEDISRCKIQEIVSSANDGKLHEMNISAI</sequence>
<feature type="domain" description="Response regulatory" evidence="3">
    <location>
        <begin position="7"/>
        <end position="126"/>
    </location>
</feature>
<accession>K0NKC1</accession>
<dbReference type="GO" id="GO:0000160">
    <property type="term" value="P:phosphorelay signal transduction system"/>
    <property type="evidence" value="ECO:0007669"/>
    <property type="project" value="InterPro"/>
</dbReference>
<proteinExistence type="predicted"/>
<dbReference type="STRING" id="651182.TOL2_C31320"/>
<keyword evidence="5" id="KW-1185">Reference proteome</keyword>
<dbReference type="InterPro" id="IPR001789">
    <property type="entry name" value="Sig_transdc_resp-reg_receiver"/>
</dbReference>
<dbReference type="InterPro" id="IPR046866">
    <property type="entry name" value="FapA_N"/>
</dbReference>
<evidence type="ECO:0000256" key="2">
    <source>
        <dbReference type="SAM" id="Coils"/>
    </source>
</evidence>
<dbReference type="SMART" id="SM00448">
    <property type="entry name" value="REC"/>
    <property type="match status" value="1"/>
</dbReference>
<dbReference type="PROSITE" id="PS50110">
    <property type="entry name" value="RESPONSE_REGULATORY"/>
    <property type="match status" value="1"/>
</dbReference>
<comment type="caution">
    <text evidence="1">Lacks conserved residue(s) required for the propagation of feature annotation.</text>
</comment>
<keyword evidence="2" id="KW-0175">Coiled coil</keyword>